<feature type="domain" description="Cadherin" evidence="14">
    <location>
        <begin position="1263"/>
        <end position="1370"/>
    </location>
</feature>
<evidence type="ECO:0000256" key="10">
    <source>
        <dbReference type="ARBA" id="ARBA00023157"/>
    </source>
</evidence>
<dbReference type="InterPro" id="IPR020894">
    <property type="entry name" value="Cadherin_CS"/>
</dbReference>
<gene>
    <name evidence="15" type="primary">Cdh23</name>
    <name evidence="15" type="ORF">Anas_06946</name>
</gene>
<feature type="domain" description="Cadherin" evidence="14">
    <location>
        <begin position="938"/>
        <end position="1041"/>
    </location>
</feature>
<dbReference type="InterPro" id="IPR002126">
    <property type="entry name" value="Cadherin-like_dom"/>
</dbReference>
<feature type="domain" description="Cadherin" evidence="14">
    <location>
        <begin position="31"/>
        <end position="131"/>
    </location>
</feature>
<comment type="subcellular location">
    <subcellularLocation>
        <location evidence="1">Membrane</location>
        <topology evidence="1">Single-pass membrane protein</topology>
    </subcellularLocation>
</comment>
<evidence type="ECO:0000256" key="6">
    <source>
        <dbReference type="ARBA" id="ARBA00022837"/>
    </source>
</evidence>
<dbReference type="Pfam" id="PF00028">
    <property type="entry name" value="Cadherin"/>
    <property type="match status" value="9"/>
</dbReference>
<feature type="domain" description="Cadherin" evidence="14">
    <location>
        <begin position="1152"/>
        <end position="1260"/>
    </location>
</feature>
<keyword evidence="6 12" id="KW-0106">Calcium</keyword>
<comment type="caution">
    <text evidence="15">The sequence shown here is derived from an EMBL/GenBank/DDBJ whole genome shotgun (WGS) entry which is preliminary data.</text>
</comment>
<dbReference type="FunFam" id="2.60.40.60:FF:000033">
    <property type="entry name" value="FAT atypical cadherin 1"/>
    <property type="match status" value="1"/>
</dbReference>
<feature type="domain" description="Cadherin" evidence="14">
    <location>
        <begin position="365"/>
        <end position="483"/>
    </location>
</feature>
<evidence type="ECO:0000256" key="9">
    <source>
        <dbReference type="ARBA" id="ARBA00023136"/>
    </source>
</evidence>
<evidence type="ECO:0000256" key="8">
    <source>
        <dbReference type="ARBA" id="ARBA00022989"/>
    </source>
</evidence>
<keyword evidence="4 13" id="KW-0732">Signal</keyword>
<dbReference type="CDD" id="cd11304">
    <property type="entry name" value="Cadherin_repeat"/>
    <property type="match status" value="13"/>
</dbReference>
<feature type="domain" description="Cadherin" evidence="14">
    <location>
        <begin position="808"/>
        <end position="931"/>
    </location>
</feature>
<keyword evidence="5" id="KW-0677">Repeat</keyword>
<dbReference type="PROSITE" id="PS50268">
    <property type="entry name" value="CADHERIN_2"/>
    <property type="match status" value="12"/>
</dbReference>
<feature type="chain" id="PRO_5024270687" evidence="13">
    <location>
        <begin position="20"/>
        <end position="1414"/>
    </location>
</feature>
<organism evidence="15 16">
    <name type="scientific">Armadillidium nasatum</name>
    <dbReference type="NCBI Taxonomy" id="96803"/>
    <lineage>
        <taxon>Eukaryota</taxon>
        <taxon>Metazoa</taxon>
        <taxon>Ecdysozoa</taxon>
        <taxon>Arthropoda</taxon>
        <taxon>Crustacea</taxon>
        <taxon>Multicrustacea</taxon>
        <taxon>Malacostraca</taxon>
        <taxon>Eumalacostraca</taxon>
        <taxon>Peracarida</taxon>
        <taxon>Isopoda</taxon>
        <taxon>Oniscidea</taxon>
        <taxon>Crinocheta</taxon>
        <taxon>Armadillidiidae</taxon>
        <taxon>Armadillidium</taxon>
    </lineage>
</organism>
<dbReference type="PANTHER" id="PTHR24028:SF328">
    <property type="entry name" value="CADHERIN-3"/>
    <property type="match status" value="1"/>
</dbReference>
<evidence type="ECO:0000313" key="16">
    <source>
        <dbReference type="Proteomes" id="UP000326759"/>
    </source>
</evidence>
<sequence length="1414" mass="154693">MVGLRIFFIIFILPSLIVSQQQNRPPEFLPGGDMKEFALPEDTPEGSTVYTLKGRDPEGTDVTFSVSGDYLSVDRNSGVVSLVKPLDREQISSIETIITVTDGQIFGIEPNTVPIRLYIPILDVNDNKPEFRRTPYRFRVSEGVSPGATLFSEITIHDADAGKNAEVTLSCDAEQTPESCATFDVREAKIGEGNYMGVISLRKPLDYEKKTKYLLKLKAEDGGALMSRTSVEINVDDIQDQPPVLLNAPYSASVIEGSKPGLRILDILARDGDLGHPQTLKLSLEGDDSGYFALENIRNSEDETVNATLVTSSVTLDREDPIIVQNGGIYSFHIRADELSGRRESTRSKVVIVVTDQDDQKPFFNLAKAYVEVSENIANGTPLPGLNLIVSDEDVGENARFSLHLEGDHMTEKIREVFEVFPKEAVGRTPVIIKVKNGTALDFEDPLANKFLFKVVVSQNSEEISSSSVYVNVTDANDNAPMFPFPSYRFSVEEDAKAHTSIASVTANDSDSGSFGDVTYSIKGFGSEKFLVNSTSGAISVAPCGIRAACLDFEHQNLYSLTLSGTDGGGRVTSVNVFIDVLDVNDNPPSFDRVEYRRTVDEGASYFDPPLVVKASDVDGKEQGGGVVTYAIRQGNTDDRAFVIDSDTGEISITRPLSHLDTPSSIYTLTVRATDAGTPPKHSDIRVLITVGRDKNRPPRFSKQVYFAKISENSDPGTHVVTVKARDPDGSDSAIIYQMGSGGGDYFLLDEKTGEISVSKGAVLDRDVEQNFQLTVIALDGGQETQQSSSALVNISLTDINNKQPAFSKKSYVGHVNERSSEGEIILRVEASDPDENSLLSYSITEPIFAYDKTGVTVKENSPYKFADAFSVNASTGEIFVSGRLDHNEAAVIVFGILVVDLNANEDYPLQNDTSEVTIYVQIFSDKNPIFPPPWTPLRPYLKVSLKEEEPIDEKLFSVAAKDPVSGRAVRRYEKVADSDPQNIFSLDPLTGQVSLNSKLDYEESDNKERTFDVLAIAGDRTSQATVMVEIKDVNDHNPQFVENEYHTRLEEDVRWPKTVLQVSATDEDTGESGEVRYKLGGEDKLLFVINETSGKIQVARGAHLDRELTPTVNLEVTAYDTPSGGVNQRKTTVIVTIELIDVNDEVPIWSNGGHYTTVVPENTPIGTVVTQVEASDPDLGVNGLVTYRIPESQELDGLFDINSDTGVITVKSLLNGKGRSDPYELTVRALDQGTPQQFSEASVTLFIGDVSINDGVPVFIRPKPNEVATVMENSPDGTAVFQVKAIDADSSETANGKIVYSFLESPAKEGPFQIDSNTGLITTRGKLDREVREQHKVVVVAQDLGRPPQLKSRIIYINVTDADDNDPVFVKLSGKEWMELDIEEEAAAGTIVGYVKAVDRDIGENALIDYKIT</sequence>
<evidence type="ECO:0000256" key="2">
    <source>
        <dbReference type="ARBA" id="ARBA00022536"/>
    </source>
</evidence>
<dbReference type="Gene3D" id="2.60.40.60">
    <property type="entry name" value="Cadherins"/>
    <property type="match status" value="13"/>
</dbReference>
<protein>
    <submittedName>
        <fullName evidence="15">Cadherin-23</fullName>
    </submittedName>
</protein>
<reference evidence="15 16" key="1">
    <citation type="journal article" date="2019" name="PLoS Biol.">
        <title>Sex chromosomes control vertical transmission of feminizing Wolbachia symbionts in an isopod.</title>
        <authorList>
            <person name="Becking T."/>
            <person name="Chebbi M.A."/>
            <person name="Giraud I."/>
            <person name="Moumen B."/>
            <person name="Laverre T."/>
            <person name="Caubet Y."/>
            <person name="Peccoud J."/>
            <person name="Gilbert C."/>
            <person name="Cordaux R."/>
        </authorList>
    </citation>
    <scope>NUCLEOTIDE SEQUENCE [LARGE SCALE GENOMIC DNA]</scope>
    <source>
        <strain evidence="15">ANa2</strain>
        <tissue evidence="15">Whole body excluding digestive tract and cuticle</tissue>
    </source>
</reference>
<dbReference type="FunFam" id="2.60.40.60:FF:000039">
    <property type="entry name" value="FAT atypical cadherin 3"/>
    <property type="match status" value="1"/>
</dbReference>
<dbReference type="FunFam" id="2.60.40.60:FF:000020">
    <property type="entry name" value="Dachsous cadherin-related 1b"/>
    <property type="match status" value="3"/>
</dbReference>
<feature type="signal peptide" evidence="13">
    <location>
        <begin position="1"/>
        <end position="19"/>
    </location>
</feature>
<dbReference type="GO" id="GO:0048513">
    <property type="term" value="P:animal organ development"/>
    <property type="evidence" value="ECO:0007669"/>
    <property type="project" value="UniProtKB-ARBA"/>
</dbReference>
<keyword evidence="9" id="KW-0472">Membrane</keyword>
<dbReference type="GO" id="GO:0005886">
    <property type="term" value="C:plasma membrane"/>
    <property type="evidence" value="ECO:0007669"/>
    <property type="project" value="InterPro"/>
</dbReference>
<evidence type="ECO:0000256" key="5">
    <source>
        <dbReference type="ARBA" id="ARBA00022737"/>
    </source>
</evidence>
<dbReference type="GO" id="GO:0001736">
    <property type="term" value="P:establishment of planar polarity"/>
    <property type="evidence" value="ECO:0007669"/>
    <property type="project" value="UniProtKB-ARBA"/>
</dbReference>
<dbReference type="InterPro" id="IPR015919">
    <property type="entry name" value="Cadherin-like_sf"/>
</dbReference>
<dbReference type="GO" id="GO:0007163">
    <property type="term" value="P:establishment or maintenance of cell polarity"/>
    <property type="evidence" value="ECO:0007669"/>
    <property type="project" value="UniProtKB-ARBA"/>
</dbReference>
<dbReference type="OrthoDB" id="6491773at2759"/>
<dbReference type="SUPFAM" id="SSF49313">
    <property type="entry name" value="Cadherin-like"/>
    <property type="match status" value="13"/>
</dbReference>
<keyword evidence="7" id="KW-0130">Cell adhesion</keyword>
<evidence type="ECO:0000256" key="13">
    <source>
        <dbReference type="SAM" id="SignalP"/>
    </source>
</evidence>
<keyword evidence="16" id="KW-1185">Reference proteome</keyword>
<keyword evidence="8" id="KW-1133">Transmembrane helix</keyword>
<evidence type="ECO:0000256" key="3">
    <source>
        <dbReference type="ARBA" id="ARBA00022692"/>
    </source>
</evidence>
<feature type="domain" description="Cadherin" evidence="14">
    <location>
        <begin position="132"/>
        <end position="245"/>
    </location>
</feature>
<evidence type="ECO:0000256" key="4">
    <source>
        <dbReference type="ARBA" id="ARBA00022729"/>
    </source>
</evidence>
<dbReference type="PANTHER" id="PTHR24028">
    <property type="entry name" value="CADHERIN-87A"/>
    <property type="match status" value="1"/>
</dbReference>
<evidence type="ECO:0000256" key="1">
    <source>
        <dbReference type="ARBA" id="ARBA00004167"/>
    </source>
</evidence>
<dbReference type="GO" id="GO:0048589">
    <property type="term" value="P:developmental growth"/>
    <property type="evidence" value="ECO:0007669"/>
    <property type="project" value="UniProtKB-ARBA"/>
</dbReference>
<name>A0A5N5SXF9_9CRUS</name>
<dbReference type="SMART" id="SM00112">
    <property type="entry name" value="CA"/>
    <property type="match status" value="12"/>
</dbReference>
<evidence type="ECO:0000259" key="14">
    <source>
        <dbReference type="PROSITE" id="PS50268"/>
    </source>
</evidence>
<dbReference type="PROSITE" id="PS00232">
    <property type="entry name" value="CADHERIN_1"/>
    <property type="match status" value="4"/>
</dbReference>
<dbReference type="GO" id="GO:0007156">
    <property type="term" value="P:homophilic cell adhesion via plasma membrane adhesion molecules"/>
    <property type="evidence" value="ECO:0007669"/>
    <property type="project" value="InterPro"/>
</dbReference>
<keyword evidence="10" id="KW-1015">Disulfide bond</keyword>
<dbReference type="EMBL" id="SEYY01018888">
    <property type="protein sequence ID" value="KAB7498891.1"/>
    <property type="molecule type" value="Genomic_DNA"/>
</dbReference>
<proteinExistence type="predicted"/>
<feature type="domain" description="Cadherin" evidence="14">
    <location>
        <begin position="246"/>
        <end position="364"/>
    </location>
</feature>
<feature type="domain" description="Cadherin" evidence="14">
    <location>
        <begin position="592"/>
        <end position="701"/>
    </location>
</feature>
<evidence type="ECO:0000313" key="15">
    <source>
        <dbReference type="EMBL" id="KAB7498891.1"/>
    </source>
</evidence>
<accession>A0A5N5SXF9</accession>
<dbReference type="Proteomes" id="UP000326759">
    <property type="component" value="Unassembled WGS sequence"/>
</dbReference>
<keyword evidence="11" id="KW-0325">Glycoprotein</keyword>
<feature type="domain" description="Cadherin" evidence="14">
    <location>
        <begin position="484"/>
        <end position="591"/>
    </location>
</feature>
<evidence type="ECO:0000256" key="7">
    <source>
        <dbReference type="ARBA" id="ARBA00022889"/>
    </source>
</evidence>
<dbReference type="PRINTS" id="PR00205">
    <property type="entry name" value="CADHERIN"/>
</dbReference>
<dbReference type="GO" id="GO:0008104">
    <property type="term" value="P:intracellular protein localization"/>
    <property type="evidence" value="ECO:0007669"/>
    <property type="project" value="UniProtKB-ARBA"/>
</dbReference>
<dbReference type="GO" id="GO:0005509">
    <property type="term" value="F:calcium ion binding"/>
    <property type="evidence" value="ECO:0007669"/>
    <property type="project" value="UniProtKB-UniRule"/>
</dbReference>
<keyword evidence="2" id="KW-0245">EGF-like domain</keyword>
<dbReference type="InterPro" id="IPR050174">
    <property type="entry name" value="Protocadherin/Cadherin-CA"/>
</dbReference>
<feature type="domain" description="Cadherin" evidence="14">
    <location>
        <begin position="702"/>
        <end position="807"/>
    </location>
</feature>
<evidence type="ECO:0000256" key="11">
    <source>
        <dbReference type="ARBA" id="ARBA00023180"/>
    </source>
</evidence>
<keyword evidence="3" id="KW-0812">Transmembrane</keyword>
<feature type="domain" description="Cadherin" evidence="14">
    <location>
        <begin position="1042"/>
        <end position="1150"/>
    </location>
</feature>
<evidence type="ECO:0000256" key="12">
    <source>
        <dbReference type="PROSITE-ProRule" id="PRU00043"/>
    </source>
</evidence>